<keyword evidence="2" id="KW-1185">Reference proteome</keyword>
<dbReference type="EMBL" id="CP002400">
    <property type="protein sequence ID" value="ADU27320.1"/>
    <property type="molecule type" value="Genomic_DNA"/>
</dbReference>
<name>E6U9N4_ETHHY</name>
<evidence type="ECO:0000313" key="1">
    <source>
        <dbReference type="EMBL" id="ADU27320.1"/>
    </source>
</evidence>
<evidence type="ECO:0000313" key="2">
    <source>
        <dbReference type="Proteomes" id="UP000001551"/>
    </source>
</evidence>
<dbReference type="STRING" id="663278.Ethha_1795"/>
<proteinExistence type="predicted"/>
<sequence length="146" mass="16868">MEQEKKERVWIWMPPGMVRQADAAYPLHGLASRSEFVCKAVEFYLGFLQADSSTAYMQKTTLAFLEDQLTKLEARMCRQLFRMCVEMSMSANVSASLIHGLSDETLQALRKKCVQDVKHTVGSIRYDKIYHFQNPDFTEEDDDTEN</sequence>
<dbReference type="KEGG" id="eha:Ethha_1795"/>
<dbReference type="AlphaFoldDB" id="E6U9N4"/>
<gene>
    <name evidence="1" type="ordered locus">Ethha_1795</name>
</gene>
<accession>E6U9N4</accession>
<dbReference type="RefSeq" id="WP_013485671.1">
    <property type="nucleotide sequence ID" value="NC_014828.1"/>
</dbReference>
<organism evidence="1 2">
    <name type="scientific">Ethanoligenens harbinense (strain DSM 18485 / JCM 12961 / CGMCC 1.5033 / YUAN-3)</name>
    <dbReference type="NCBI Taxonomy" id="663278"/>
    <lineage>
        <taxon>Bacteria</taxon>
        <taxon>Bacillati</taxon>
        <taxon>Bacillota</taxon>
        <taxon>Clostridia</taxon>
        <taxon>Eubacteriales</taxon>
        <taxon>Oscillospiraceae</taxon>
        <taxon>Ethanoligenens</taxon>
    </lineage>
</organism>
<dbReference type="eggNOG" id="ENOG502ZUNV">
    <property type="taxonomic scope" value="Bacteria"/>
</dbReference>
<protein>
    <submittedName>
        <fullName evidence="1">Uncharacterized protein</fullName>
    </submittedName>
</protein>
<reference evidence="1 2" key="1">
    <citation type="submission" date="2010-12" db="EMBL/GenBank/DDBJ databases">
        <title>Complete sequence of Ethanoligenens harbinense YUAN-3.</title>
        <authorList>
            <person name="Lucas S."/>
            <person name="Copeland A."/>
            <person name="Lapidus A."/>
            <person name="Cheng J.-F."/>
            <person name="Bruce D."/>
            <person name="Goodwin L."/>
            <person name="Pitluck S."/>
            <person name="Chertkov O."/>
            <person name="Misra M."/>
            <person name="Detter J.C."/>
            <person name="Han C."/>
            <person name="Tapia R."/>
            <person name="Land M."/>
            <person name="Hauser L."/>
            <person name="Jeffries C."/>
            <person name="Kyrpides N."/>
            <person name="Ivanova N."/>
            <person name="Mikhailova N."/>
            <person name="Wang A."/>
            <person name="Mouttaki H."/>
            <person name="He Z."/>
            <person name="Zhou J."/>
            <person name="Hemme C.L."/>
            <person name="Woyke T."/>
        </authorList>
    </citation>
    <scope>NUCLEOTIDE SEQUENCE [LARGE SCALE GENOMIC DNA]</scope>
    <source>
        <strain evidence="2">DSM 18485 / JCM 12961 / CGMCC 1.5033 / YUAN-3</strain>
    </source>
</reference>
<dbReference type="Proteomes" id="UP000001551">
    <property type="component" value="Chromosome"/>
</dbReference>
<dbReference type="HOGENOM" id="CLU_119981_0_0_9"/>